<keyword evidence="9" id="KW-1185">Reference proteome</keyword>
<evidence type="ECO:0000256" key="3">
    <source>
        <dbReference type="ARBA" id="ARBA00022723"/>
    </source>
</evidence>
<dbReference type="EC" id="3.6.1.54" evidence="8"/>
<keyword evidence="3" id="KW-0479">Metal-binding</keyword>
<evidence type="ECO:0000259" key="7">
    <source>
        <dbReference type="Pfam" id="PF00149"/>
    </source>
</evidence>
<keyword evidence="1" id="KW-1003">Cell membrane</keyword>
<dbReference type="PANTHER" id="PTHR34990">
    <property type="entry name" value="UDP-2,3-DIACYLGLUCOSAMINE HYDROLASE-RELATED"/>
    <property type="match status" value="1"/>
</dbReference>
<reference evidence="8 9" key="1">
    <citation type="submission" date="2023-05" db="EMBL/GenBank/DDBJ databases">
        <title>Novel species of genus Flectobacillus isolated from stream in China.</title>
        <authorList>
            <person name="Lu H."/>
        </authorList>
    </citation>
    <scope>NUCLEOTIDE SEQUENCE [LARGE SCALE GENOMIC DNA]</scope>
    <source>
        <strain evidence="8 9">KCTC 42575</strain>
    </source>
</reference>
<feature type="domain" description="Calcineurin-like phosphoesterase" evidence="7">
    <location>
        <begin position="11"/>
        <end position="221"/>
    </location>
</feature>
<dbReference type="Pfam" id="PF00149">
    <property type="entry name" value="Metallophos"/>
    <property type="match status" value="1"/>
</dbReference>
<sequence>MISIQLHSNKKIYFASDFHLGYPTPEESLARERKIVRWLDQISADAQVIFLVGDIFDFWFEYKNAIPKGFIRLQGKLAELSDRGIELILFTGNHDIWIFDYFTKEMGIKVYRDPQQYSIQTSGQINPMKLYIAHGDGLGPGDNGYKVLKRVFENKVCQWAFSWLHPHVGISLAHWWSGSRKDPERIKKELVFKGKDEWLLNHALEIEQQQHFDYYIFGHRHLLLDLAVGETGARYINLGEWCYDSAETSYHYAVWDGSTMKIESALNV</sequence>
<organism evidence="8 9">
    <name type="scientific">Flectobacillus roseus</name>
    <dbReference type="NCBI Taxonomy" id="502259"/>
    <lineage>
        <taxon>Bacteria</taxon>
        <taxon>Pseudomonadati</taxon>
        <taxon>Bacteroidota</taxon>
        <taxon>Cytophagia</taxon>
        <taxon>Cytophagales</taxon>
        <taxon>Flectobacillaceae</taxon>
        <taxon>Flectobacillus</taxon>
    </lineage>
</organism>
<protein>
    <submittedName>
        <fullName evidence="8">UDP-2,3-diacylglucosamine diphosphatase</fullName>
        <ecNumber evidence="8">3.6.1.54</ecNumber>
    </submittedName>
</protein>
<dbReference type="CDD" id="cd07398">
    <property type="entry name" value="MPP_YbbF-LpxH"/>
    <property type="match status" value="1"/>
</dbReference>
<evidence type="ECO:0000256" key="1">
    <source>
        <dbReference type="ARBA" id="ARBA00022475"/>
    </source>
</evidence>
<name>A0ABT6Y4Q1_9BACT</name>
<evidence type="ECO:0000313" key="9">
    <source>
        <dbReference type="Proteomes" id="UP001236507"/>
    </source>
</evidence>
<evidence type="ECO:0000256" key="2">
    <source>
        <dbReference type="ARBA" id="ARBA00022519"/>
    </source>
</evidence>
<evidence type="ECO:0000313" key="8">
    <source>
        <dbReference type="EMBL" id="MDI9858547.1"/>
    </source>
</evidence>
<dbReference type="EMBL" id="JASHIF010000004">
    <property type="protein sequence ID" value="MDI9858547.1"/>
    <property type="molecule type" value="Genomic_DNA"/>
</dbReference>
<dbReference type="PANTHER" id="PTHR34990:SF1">
    <property type="entry name" value="UDP-2,3-DIACYLGLUCOSAMINE HYDROLASE"/>
    <property type="match status" value="1"/>
</dbReference>
<dbReference type="Gene3D" id="3.60.21.10">
    <property type="match status" value="1"/>
</dbReference>
<proteinExistence type="predicted"/>
<keyword evidence="4 8" id="KW-0378">Hydrolase</keyword>
<dbReference type="InterPro" id="IPR029052">
    <property type="entry name" value="Metallo-depent_PP-like"/>
</dbReference>
<evidence type="ECO:0000256" key="5">
    <source>
        <dbReference type="ARBA" id="ARBA00023136"/>
    </source>
</evidence>
<keyword evidence="2" id="KW-0997">Cell inner membrane</keyword>
<dbReference type="RefSeq" id="WP_095167969.1">
    <property type="nucleotide sequence ID" value="NZ_JASHIF010000004.1"/>
</dbReference>
<keyword evidence="5" id="KW-0472">Membrane</keyword>
<evidence type="ECO:0000256" key="4">
    <source>
        <dbReference type="ARBA" id="ARBA00022801"/>
    </source>
</evidence>
<comment type="caution">
    <text evidence="8">The sequence shown here is derived from an EMBL/GenBank/DDBJ whole genome shotgun (WGS) entry which is preliminary data.</text>
</comment>
<gene>
    <name evidence="8" type="ORF">QM524_04950</name>
</gene>
<dbReference type="InterPro" id="IPR043461">
    <property type="entry name" value="LpxH-like"/>
</dbReference>
<dbReference type="InterPro" id="IPR004843">
    <property type="entry name" value="Calcineurin-like_PHP"/>
</dbReference>
<dbReference type="GO" id="GO:0016787">
    <property type="term" value="F:hydrolase activity"/>
    <property type="evidence" value="ECO:0007669"/>
    <property type="project" value="UniProtKB-KW"/>
</dbReference>
<keyword evidence="6" id="KW-0464">Manganese</keyword>
<accession>A0ABT6Y4Q1</accession>
<dbReference type="Proteomes" id="UP001236507">
    <property type="component" value="Unassembled WGS sequence"/>
</dbReference>
<dbReference type="SUPFAM" id="SSF56300">
    <property type="entry name" value="Metallo-dependent phosphatases"/>
    <property type="match status" value="1"/>
</dbReference>
<evidence type="ECO:0000256" key="6">
    <source>
        <dbReference type="ARBA" id="ARBA00023211"/>
    </source>
</evidence>